<dbReference type="Pfam" id="PF02776">
    <property type="entry name" value="TPP_enzyme_N"/>
    <property type="match status" value="1"/>
</dbReference>
<dbReference type="CDD" id="cd07035">
    <property type="entry name" value="TPP_PYR_POX_like"/>
    <property type="match status" value="1"/>
</dbReference>
<name>A0A7W9NKT7_9PSEU</name>
<evidence type="ECO:0000256" key="2">
    <source>
        <dbReference type="ARBA" id="ARBA00023052"/>
    </source>
</evidence>
<dbReference type="SUPFAM" id="SSF52467">
    <property type="entry name" value="DHS-like NAD/FAD-binding domain"/>
    <property type="match status" value="1"/>
</dbReference>
<comment type="caution">
    <text evidence="7">The sequence shown here is derived from an EMBL/GenBank/DDBJ whole genome shotgun (WGS) entry which is preliminary data.</text>
</comment>
<dbReference type="Pfam" id="PF00205">
    <property type="entry name" value="TPP_enzyme_M"/>
    <property type="match status" value="1"/>
</dbReference>
<dbReference type="Proteomes" id="UP000585638">
    <property type="component" value="Unassembled WGS sequence"/>
</dbReference>
<dbReference type="InterPro" id="IPR029061">
    <property type="entry name" value="THDP-binding"/>
</dbReference>
<dbReference type="PANTHER" id="PTHR18968:SF86">
    <property type="entry name" value="ACETOLACTATE SYNTHASE LARGE SUBUNIT ILVX-RELATED"/>
    <property type="match status" value="1"/>
</dbReference>
<keyword evidence="8" id="KW-1185">Reference proteome</keyword>
<dbReference type="Gene3D" id="3.40.50.1220">
    <property type="entry name" value="TPP-binding domain"/>
    <property type="match status" value="1"/>
</dbReference>
<evidence type="ECO:0000313" key="7">
    <source>
        <dbReference type="EMBL" id="MBB5896992.1"/>
    </source>
</evidence>
<reference evidence="7 8" key="1">
    <citation type="submission" date="2020-08" db="EMBL/GenBank/DDBJ databases">
        <title>Sequencing the genomes of 1000 actinobacteria strains.</title>
        <authorList>
            <person name="Klenk H.-P."/>
        </authorList>
    </citation>
    <scope>NUCLEOTIDE SEQUENCE [LARGE SCALE GENOMIC DNA]</scope>
    <source>
        <strain evidence="7 8">DSM 43851</strain>
    </source>
</reference>
<dbReference type="AlphaFoldDB" id="A0A7W9NKT7"/>
<dbReference type="InterPro" id="IPR000399">
    <property type="entry name" value="TPP-bd_CS"/>
</dbReference>
<gene>
    <name evidence="7" type="ORF">BJ998_008251</name>
</gene>
<dbReference type="InterPro" id="IPR011766">
    <property type="entry name" value="TPP_enzyme_TPP-bd"/>
</dbReference>
<keyword evidence="7" id="KW-0456">Lyase</keyword>
<sequence>MVYARPGTTALYEQLAADGVRHMFGNPGTVEQGFLDAAADSGIEYVLALQETVAVAMADGYARAGERPAVVQLHSGVGLGNGIGMLYQAMRGQSPLVILVGEAGIRYEAMQAQMAADLIGMARPVTKQALRVLDSSSLLRVLRRAVQVAMTPPRGPVVVVLPADVMDEVTTEPAMAASVPSTRVLPAPNVVAEAARLLRGGQHPLILMGDGVAASGAQAELAAVAGALRAPVWGVNSSELNMDTTHPLYGGQLGHMFGADSARVVAEADAVLVVATYLFPEVYPSLSGPFRTDASVVHIDLDPDQIAKNHPVSLGVVADPKLTLEALAVELERTAPRPLPARRRSRGTRPPEPSTLLDHFVARLARRAPRELIVVDEALTAAGSLARHLPAQTPGRFFQTRGGSLGVGFPGAIGAKLARPGAPVIAFSGDGATMYTVQALWTAARHDVDAKFVVCNNGRYQLLDDNLEQYWREQGRPARAHPRAFDLSKPPIGFVDLAASLGVPGCQVSSVADVDEAVARMLGADGPFLVDVDTTPEGT</sequence>
<dbReference type="Gene3D" id="3.40.50.970">
    <property type="match status" value="2"/>
</dbReference>
<keyword evidence="2 3" id="KW-0786">Thiamine pyrophosphate</keyword>
<dbReference type="InterPro" id="IPR012000">
    <property type="entry name" value="Thiamin_PyroP_enz_cen_dom"/>
</dbReference>
<dbReference type="GO" id="GO:0050660">
    <property type="term" value="F:flavin adenine dinucleotide binding"/>
    <property type="evidence" value="ECO:0007669"/>
    <property type="project" value="TreeGrafter"/>
</dbReference>
<feature type="domain" description="Thiamine pyrophosphate enzyme central" evidence="4">
    <location>
        <begin position="191"/>
        <end position="327"/>
    </location>
</feature>
<proteinExistence type="inferred from homology"/>
<dbReference type="CDD" id="cd02002">
    <property type="entry name" value="TPP_BFDC"/>
    <property type="match status" value="1"/>
</dbReference>
<dbReference type="RefSeq" id="WP_312890629.1">
    <property type="nucleotide sequence ID" value="NZ_BAAAWY010000011.1"/>
</dbReference>
<evidence type="ECO:0000259" key="6">
    <source>
        <dbReference type="Pfam" id="PF02776"/>
    </source>
</evidence>
<protein>
    <submittedName>
        <fullName evidence="7">Benzoylformate decarboxylase</fullName>
        <ecNumber evidence="7">4.1.1.7</ecNumber>
    </submittedName>
</protein>
<dbReference type="InterPro" id="IPR012001">
    <property type="entry name" value="Thiamin_PyroP_enz_TPP-bd_dom"/>
</dbReference>
<dbReference type="GO" id="GO:0030976">
    <property type="term" value="F:thiamine pyrophosphate binding"/>
    <property type="evidence" value="ECO:0007669"/>
    <property type="project" value="InterPro"/>
</dbReference>
<evidence type="ECO:0000259" key="4">
    <source>
        <dbReference type="Pfam" id="PF00205"/>
    </source>
</evidence>
<dbReference type="PROSITE" id="PS00187">
    <property type="entry name" value="TPP_ENZYMES"/>
    <property type="match status" value="1"/>
</dbReference>
<evidence type="ECO:0000313" key="8">
    <source>
        <dbReference type="Proteomes" id="UP000585638"/>
    </source>
</evidence>
<dbReference type="SUPFAM" id="SSF52518">
    <property type="entry name" value="Thiamin diphosphate-binding fold (THDP-binding)"/>
    <property type="match status" value="2"/>
</dbReference>
<evidence type="ECO:0000256" key="1">
    <source>
        <dbReference type="ARBA" id="ARBA00007812"/>
    </source>
</evidence>
<dbReference type="Pfam" id="PF02775">
    <property type="entry name" value="TPP_enzyme_C"/>
    <property type="match status" value="1"/>
</dbReference>
<evidence type="ECO:0000259" key="5">
    <source>
        <dbReference type="Pfam" id="PF02775"/>
    </source>
</evidence>
<accession>A0A7W9NKT7</accession>
<evidence type="ECO:0000256" key="3">
    <source>
        <dbReference type="RuleBase" id="RU362132"/>
    </source>
</evidence>
<dbReference type="PANTHER" id="PTHR18968">
    <property type="entry name" value="THIAMINE PYROPHOSPHATE ENZYMES"/>
    <property type="match status" value="1"/>
</dbReference>
<organism evidence="7 8">
    <name type="scientific">Kutzneria kofuensis</name>
    <dbReference type="NCBI Taxonomy" id="103725"/>
    <lineage>
        <taxon>Bacteria</taxon>
        <taxon>Bacillati</taxon>
        <taxon>Actinomycetota</taxon>
        <taxon>Actinomycetes</taxon>
        <taxon>Pseudonocardiales</taxon>
        <taxon>Pseudonocardiaceae</taxon>
        <taxon>Kutzneria</taxon>
    </lineage>
</organism>
<dbReference type="EMBL" id="JACHIR010000002">
    <property type="protein sequence ID" value="MBB5896992.1"/>
    <property type="molecule type" value="Genomic_DNA"/>
</dbReference>
<dbReference type="GO" id="GO:0050695">
    <property type="term" value="F:benzoylformate decarboxylase activity"/>
    <property type="evidence" value="ECO:0007669"/>
    <property type="project" value="UniProtKB-EC"/>
</dbReference>
<dbReference type="GO" id="GO:0003984">
    <property type="term" value="F:acetolactate synthase activity"/>
    <property type="evidence" value="ECO:0007669"/>
    <property type="project" value="TreeGrafter"/>
</dbReference>
<dbReference type="InterPro" id="IPR045229">
    <property type="entry name" value="TPP_enz"/>
</dbReference>
<dbReference type="InterPro" id="IPR029035">
    <property type="entry name" value="DHS-like_NAD/FAD-binding_dom"/>
</dbReference>
<feature type="domain" description="Thiamine pyrophosphate enzyme TPP-binding" evidence="5">
    <location>
        <begin position="384"/>
        <end position="532"/>
    </location>
</feature>
<dbReference type="GO" id="GO:0000287">
    <property type="term" value="F:magnesium ion binding"/>
    <property type="evidence" value="ECO:0007669"/>
    <property type="project" value="InterPro"/>
</dbReference>
<dbReference type="EC" id="4.1.1.7" evidence="7"/>
<comment type="similarity">
    <text evidence="1 3">Belongs to the TPP enzyme family.</text>
</comment>
<feature type="domain" description="Thiamine pyrophosphate enzyme N-terminal TPP-binding" evidence="6">
    <location>
        <begin position="7"/>
        <end position="113"/>
    </location>
</feature>